<reference evidence="1" key="1">
    <citation type="submission" date="2021-01" db="EMBL/GenBank/DDBJ databases">
        <authorList>
            <consortium name="Genoscope - CEA"/>
            <person name="William W."/>
        </authorList>
    </citation>
    <scope>NUCLEOTIDE SEQUENCE</scope>
</reference>
<dbReference type="EMBL" id="CAJJDN010000067">
    <property type="protein sequence ID" value="CAD8096979.1"/>
    <property type="molecule type" value="Genomic_DNA"/>
</dbReference>
<name>A0A8S1NZB9_9CILI</name>
<comment type="caution">
    <text evidence="1">The sequence shown here is derived from an EMBL/GenBank/DDBJ whole genome shotgun (WGS) entry which is preliminary data.</text>
</comment>
<protein>
    <submittedName>
        <fullName evidence="1">Uncharacterized protein</fullName>
    </submittedName>
</protein>
<evidence type="ECO:0000313" key="2">
    <source>
        <dbReference type="Proteomes" id="UP000692954"/>
    </source>
</evidence>
<sequence>MQVKHYRLISELYTSPQNKTSYSENIFRVNKNSSSQPKLSSLIPSRHTLSTGQSFTTNESAIKISAIIPRNHDERPYSRLTTGFQKYRSYLDCKRLTSQTKYMQTLDDWEMNTIEEIQMRRTSNKQTINCKQLCNNNIENKMHFTTLKKPKKNTMQKVIIINHQGKPKIYYYMQ</sequence>
<dbReference type="Proteomes" id="UP000692954">
    <property type="component" value="Unassembled WGS sequence"/>
</dbReference>
<keyword evidence="2" id="KW-1185">Reference proteome</keyword>
<proteinExistence type="predicted"/>
<dbReference type="AlphaFoldDB" id="A0A8S1NZB9"/>
<accession>A0A8S1NZB9</accession>
<evidence type="ECO:0000313" key="1">
    <source>
        <dbReference type="EMBL" id="CAD8096979.1"/>
    </source>
</evidence>
<dbReference type="OrthoDB" id="287987at2759"/>
<organism evidence="1 2">
    <name type="scientific">Paramecium sonneborni</name>
    <dbReference type="NCBI Taxonomy" id="65129"/>
    <lineage>
        <taxon>Eukaryota</taxon>
        <taxon>Sar</taxon>
        <taxon>Alveolata</taxon>
        <taxon>Ciliophora</taxon>
        <taxon>Intramacronucleata</taxon>
        <taxon>Oligohymenophorea</taxon>
        <taxon>Peniculida</taxon>
        <taxon>Parameciidae</taxon>
        <taxon>Paramecium</taxon>
    </lineage>
</organism>
<gene>
    <name evidence="1" type="ORF">PSON_ATCC_30995.1.T0670167</name>
</gene>